<organism evidence="1 2">
    <name type="scientific">Monilinia vaccinii-corymbosi</name>
    <dbReference type="NCBI Taxonomy" id="61207"/>
    <lineage>
        <taxon>Eukaryota</taxon>
        <taxon>Fungi</taxon>
        <taxon>Dikarya</taxon>
        <taxon>Ascomycota</taxon>
        <taxon>Pezizomycotina</taxon>
        <taxon>Leotiomycetes</taxon>
        <taxon>Helotiales</taxon>
        <taxon>Sclerotiniaceae</taxon>
        <taxon>Monilinia</taxon>
    </lineage>
</organism>
<reference evidence="1" key="1">
    <citation type="submission" date="2020-10" db="EMBL/GenBank/DDBJ databases">
        <title>Genome Sequence of Monilinia vaccinii-corymbosi Sheds Light on Mummy Berry Disease Infection of Blueberry and Mating Type.</title>
        <authorList>
            <person name="Yow A.G."/>
            <person name="Zhang Y."/>
            <person name="Bansal K."/>
            <person name="Eacker S.M."/>
            <person name="Sullivan S."/>
            <person name="Liachko I."/>
            <person name="Cubeta M.A."/>
            <person name="Rollins J.A."/>
            <person name="Ashrafi H."/>
        </authorList>
    </citation>
    <scope>NUCLEOTIDE SEQUENCE</scope>
    <source>
        <strain evidence="1">RL-1</strain>
    </source>
</reference>
<dbReference type="AlphaFoldDB" id="A0A8A3PL72"/>
<evidence type="ECO:0000313" key="2">
    <source>
        <dbReference type="Proteomes" id="UP000672032"/>
    </source>
</evidence>
<protein>
    <submittedName>
        <fullName evidence="1">Uncharacterized protein</fullName>
    </submittedName>
</protein>
<evidence type="ECO:0000313" key="1">
    <source>
        <dbReference type="EMBL" id="QSZ35681.1"/>
    </source>
</evidence>
<name>A0A8A3PL72_9HELO</name>
<proteinExistence type="predicted"/>
<sequence length="42" mass="5061">MFIAINKNIKSIKKKIKVLLKKMLYQYNNSNNLDYNLLKTEE</sequence>
<accession>A0A8A3PL72</accession>
<keyword evidence="2" id="KW-1185">Reference proteome</keyword>
<gene>
    <name evidence="1" type="ORF">DSL72_006803</name>
</gene>
<dbReference type="EMBL" id="CP063410">
    <property type="protein sequence ID" value="QSZ35681.1"/>
    <property type="molecule type" value="Genomic_DNA"/>
</dbReference>
<dbReference type="Proteomes" id="UP000672032">
    <property type="component" value="Chromosome 6"/>
</dbReference>